<dbReference type="PANTHER" id="PTHR34475">
    <property type="match status" value="1"/>
</dbReference>
<keyword evidence="4" id="KW-1185">Reference proteome</keyword>
<dbReference type="InterPro" id="IPR048211">
    <property type="entry name" value="RodZ-like"/>
</dbReference>
<evidence type="ECO:0000313" key="4">
    <source>
        <dbReference type="Proteomes" id="UP001519296"/>
    </source>
</evidence>
<proteinExistence type="predicted"/>
<sequence length="272" mass="30046">MRKKTIGEVLRLARINQGMSLQQLEKKTDIKLELLQALEEDRFDKLPSPFYARSFLRKYAWAVDLEEKLVLEAYEAGSMVTYDEIDVDINDQRSRKNRKGHTSYLPLFYFLMVSLAILAFVTYYVWGYLRQNQVNKLSSARYSLVKETSSSSKEEKTSSSSSSEATSSQEELVVSGGGASLTVILKGAKRPAKLKFSVSKTSNWLSVTETDLAGGITLSPEQTTASTELAVGSSSVINLGQVEGVTVTINDQVLDTSKLTGQTGIINLTIES</sequence>
<accession>A0ABS5B7X2</accession>
<dbReference type="Proteomes" id="UP001519296">
    <property type="component" value="Unassembled WGS sequence"/>
</dbReference>
<protein>
    <submittedName>
        <fullName evidence="3">Helix-turn-helix domain-containing protein</fullName>
    </submittedName>
</protein>
<dbReference type="Gene3D" id="1.10.260.40">
    <property type="entry name" value="lambda repressor-like DNA-binding domains"/>
    <property type="match status" value="1"/>
</dbReference>
<dbReference type="RefSeq" id="WP_209628827.1">
    <property type="nucleotide sequence ID" value="NZ_PRDG01000006.1"/>
</dbReference>
<keyword evidence="2" id="KW-0472">Membrane</keyword>
<evidence type="ECO:0000256" key="2">
    <source>
        <dbReference type="SAM" id="Phobius"/>
    </source>
</evidence>
<organism evidence="3 4">
    <name type="scientific">Streptococcus oricebi</name>
    <dbReference type="NCBI Taxonomy" id="1547447"/>
    <lineage>
        <taxon>Bacteria</taxon>
        <taxon>Bacillati</taxon>
        <taxon>Bacillota</taxon>
        <taxon>Bacilli</taxon>
        <taxon>Lactobacillales</taxon>
        <taxon>Streptococcaceae</taxon>
        <taxon>Streptococcus</taxon>
    </lineage>
</organism>
<feature type="region of interest" description="Disordered" evidence="1">
    <location>
        <begin position="148"/>
        <end position="171"/>
    </location>
</feature>
<dbReference type="InterPro" id="IPR010982">
    <property type="entry name" value="Lambda_DNA-bd_dom_sf"/>
</dbReference>
<reference evidence="3 4" key="1">
    <citation type="submission" date="2018-02" db="EMBL/GenBank/DDBJ databases">
        <title>Draft genome sequence of Streptococcus oricebi CCUG 70868T type strain.</title>
        <authorList>
            <person name="Mendez V."/>
            <person name="Salva-Serra F."/>
            <person name="Jaen-Luchoro D."/>
            <person name="Gonzales-Siles L."/>
            <person name="Karlsson R."/>
            <person name="Engstrom-Jakobsson H."/>
            <person name="Busquets A."/>
            <person name="Gomila M."/>
            <person name="Pineiro-Iglesias B."/>
            <person name="Bennasar-Figueras A."/>
            <person name="Seeger M."/>
            <person name="Moore E."/>
        </authorList>
    </citation>
    <scope>NUCLEOTIDE SEQUENCE [LARGE SCALE GENOMIC DNA]</scope>
    <source>
        <strain evidence="3 4">CCUG 70868</strain>
    </source>
</reference>
<dbReference type="EMBL" id="PRDG01000006">
    <property type="protein sequence ID" value="MBP2624124.1"/>
    <property type="molecule type" value="Genomic_DNA"/>
</dbReference>
<dbReference type="InterPro" id="IPR050400">
    <property type="entry name" value="Bact_Cytoskel_RodZ"/>
</dbReference>
<comment type="caution">
    <text evidence="3">The sequence shown here is derived from an EMBL/GenBank/DDBJ whole genome shotgun (WGS) entry which is preliminary data.</text>
</comment>
<evidence type="ECO:0000256" key="1">
    <source>
        <dbReference type="SAM" id="MobiDB-lite"/>
    </source>
</evidence>
<keyword evidence="2" id="KW-0812">Transmembrane</keyword>
<name>A0ABS5B7X2_9STRE</name>
<dbReference type="NCBIfam" id="NF041534">
    <property type="entry name" value="rodZ_Strepcoccus"/>
    <property type="match status" value="1"/>
</dbReference>
<dbReference type="SUPFAM" id="SSF47413">
    <property type="entry name" value="lambda repressor-like DNA-binding domains"/>
    <property type="match status" value="1"/>
</dbReference>
<feature type="compositionally biased region" description="Low complexity" evidence="1">
    <location>
        <begin position="158"/>
        <end position="171"/>
    </location>
</feature>
<dbReference type="PANTHER" id="PTHR34475:SF1">
    <property type="entry name" value="CYTOSKELETON PROTEIN RODZ"/>
    <property type="match status" value="1"/>
</dbReference>
<dbReference type="Pfam" id="PF13413">
    <property type="entry name" value="HTH_25"/>
    <property type="match status" value="1"/>
</dbReference>
<feature type="transmembrane region" description="Helical" evidence="2">
    <location>
        <begin position="104"/>
        <end position="126"/>
    </location>
</feature>
<keyword evidence="2" id="KW-1133">Transmembrane helix</keyword>
<gene>
    <name evidence="3" type="ORF">C4K46_09275</name>
</gene>
<evidence type="ECO:0000313" key="3">
    <source>
        <dbReference type="EMBL" id="MBP2624124.1"/>
    </source>
</evidence>